<accession>A0ABT7BQ13</accession>
<dbReference type="Proteomes" id="UP001231370">
    <property type="component" value="Unassembled WGS sequence"/>
</dbReference>
<reference evidence="1 2" key="1">
    <citation type="submission" date="2023-01" db="EMBL/GenBank/DDBJ databases">
        <title>Novel diversity within Roseofilum (Cyanobacteria; Desertifilaceae) from marine benthic mats with descriptions of four novel species.</title>
        <authorList>
            <person name="Wang Y."/>
            <person name="Berthold D.E."/>
            <person name="Hu J."/>
            <person name="Lefler F.W."/>
            <person name="Laughinghouse H.D. IV."/>
        </authorList>
    </citation>
    <scope>NUCLEOTIDE SEQUENCE [LARGE SCALE GENOMIC DNA]</scope>
    <source>
        <strain evidence="1 2">BLCC-M91</strain>
    </source>
</reference>
<keyword evidence="2" id="KW-1185">Reference proteome</keyword>
<protein>
    <submittedName>
        <fullName evidence="1">Uncharacterized protein</fullName>
    </submittedName>
</protein>
<comment type="caution">
    <text evidence="1">The sequence shown here is derived from an EMBL/GenBank/DDBJ whole genome shotgun (WGS) entry which is preliminary data.</text>
</comment>
<evidence type="ECO:0000313" key="2">
    <source>
        <dbReference type="Proteomes" id="UP001231370"/>
    </source>
</evidence>
<dbReference type="EMBL" id="JAQPOK010000131">
    <property type="protein sequence ID" value="MDJ1180619.1"/>
    <property type="molecule type" value="Genomic_DNA"/>
</dbReference>
<dbReference type="RefSeq" id="WP_283763921.1">
    <property type="nucleotide sequence ID" value="NZ_JAQPOK010000131.1"/>
</dbReference>
<sequence length="149" mass="17600">MLVSDSLRDKVDKLSTFEEILSHGVNTIELQEHYLWERLRELKELCDTEEDYDLSLESLKTMLLFVGSIPTISKPTSLTVNENGLLHVEWQKDRQNSLTLRCKDNYFLDYVIFKPSLYIDKRTILKGSMYVLDFVDYIRSLEIKIHHNL</sequence>
<proteinExistence type="predicted"/>
<evidence type="ECO:0000313" key="1">
    <source>
        <dbReference type="EMBL" id="MDJ1180619.1"/>
    </source>
</evidence>
<name>A0ABT7BQ13_9CYAN</name>
<gene>
    <name evidence="1" type="ORF">PJF56_17305</name>
</gene>
<organism evidence="1 2">
    <name type="scientific">Roseofilum halophilum BLCC-M91</name>
    <dbReference type="NCBI Taxonomy" id="3022259"/>
    <lineage>
        <taxon>Bacteria</taxon>
        <taxon>Bacillati</taxon>
        <taxon>Cyanobacteriota</taxon>
        <taxon>Cyanophyceae</taxon>
        <taxon>Desertifilales</taxon>
        <taxon>Desertifilaceae</taxon>
        <taxon>Roseofilum</taxon>
        <taxon>Roseofilum halophilum</taxon>
    </lineage>
</organism>